<dbReference type="PANTHER" id="PTHR34220:SF7">
    <property type="entry name" value="SENSOR HISTIDINE KINASE YPDA"/>
    <property type="match status" value="1"/>
</dbReference>
<evidence type="ECO:0000313" key="4">
    <source>
        <dbReference type="Proteomes" id="UP000013167"/>
    </source>
</evidence>
<keyword evidence="3" id="KW-0418">Kinase</keyword>
<dbReference type="InterPro" id="IPR010559">
    <property type="entry name" value="Sig_transdc_His_kin_internal"/>
</dbReference>
<keyword evidence="1" id="KW-0472">Membrane</keyword>
<dbReference type="SUPFAM" id="SSF55874">
    <property type="entry name" value="ATPase domain of HSP90 chaperone/DNA topoisomerase II/histidine kinase"/>
    <property type="match status" value="1"/>
</dbReference>
<keyword evidence="1" id="KW-0812">Transmembrane</keyword>
<evidence type="ECO:0000259" key="2">
    <source>
        <dbReference type="SMART" id="SM00387"/>
    </source>
</evidence>
<dbReference type="eggNOG" id="COG3275">
    <property type="taxonomic scope" value="Bacteria"/>
</dbReference>
<dbReference type="InterPro" id="IPR036890">
    <property type="entry name" value="HATPase_C_sf"/>
</dbReference>
<dbReference type="Gene3D" id="3.30.565.10">
    <property type="entry name" value="Histidine kinase-like ATPase, C-terminal domain"/>
    <property type="match status" value="1"/>
</dbReference>
<proteinExistence type="predicted"/>
<sequence>MRSFDVPTAIVVAGGMLLLWLALWLQRRLRRRGFISPVDQATYSTLHRASLAARHLSTGLSSEAGDKAGKHLLALLGARALAITDRVDVLSWTGPGETLHRPLTMAVNGALTGAGRTSAADHREVNCSDPECELRSAVFVPLVLGDDVIGSLAAYTDSASPGLVRATEEVAAWVSAQLELAQSSRDRPRLMEAELRALRAQISPHFIYNALAAIASFVRTDPDRARDLLLEFADFTRYALRRGGNFTTLQEELRNVERYLVLEQARFGERLQVSLLIAPEVLSVKVPYLAVQPLVENAVRHGLAAKEGIGHVTILASDLGHLAEIVVEDDGVGTEPDRVRRILDATDGSDSVGLGNVDARLRQVFGDASGLTIETAPGAGTKVSFVVPKFSPGISDDDYASR</sequence>
<dbReference type="GO" id="GO:0016020">
    <property type="term" value="C:membrane"/>
    <property type="evidence" value="ECO:0007669"/>
    <property type="project" value="InterPro"/>
</dbReference>
<keyword evidence="1" id="KW-1133">Transmembrane helix</keyword>
<protein>
    <submittedName>
        <fullName evidence="3">Putative two-component system sensor kinase</fullName>
    </submittedName>
</protein>
<dbReference type="STRING" id="1193181.BN10_580026"/>
<dbReference type="InterPro" id="IPR050640">
    <property type="entry name" value="Bact_2-comp_sensor_kinase"/>
</dbReference>
<organism evidence="3 4">
    <name type="scientific">Phycicoccus elongatus Lp2</name>
    <dbReference type="NCBI Taxonomy" id="1193181"/>
    <lineage>
        <taxon>Bacteria</taxon>
        <taxon>Bacillati</taxon>
        <taxon>Actinomycetota</taxon>
        <taxon>Actinomycetes</taxon>
        <taxon>Micrococcales</taxon>
        <taxon>Intrasporangiaceae</taxon>
        <taxon>Phycicoccus</taxon>
    </lineage>
</organism>
<dbReference type="AlphaFoldDB" id="N0E3T8"/>
<dbReference type="InterPro" id="IPR003594">
    <property type="entry name" value="HATPase_dom"/>
</dbReference>
<dbReference type="Proteomes" id="UP000013167">
    <property type="component" value="Unassembled WGS sequence"/>
</dbReference>
<gene>
    <name evidence="3" type="ORF">BN10_580026</name>
</gene>
<evidence type="ECO:0000256" key="1">
    <source>
        <dbReference type="SAM" id="Phobius"/>
    </source>
</evidence>
<evidence type="ECO:0000313" key="3">
    <source>
        <dbReference type="EMBL" id="CCH70461.1"/>
    </source>
</evidence>
<dbReference type="Pfam" id="PF02518">
    <property type="entry name" value="HATPase_c"/>
    <property type="match status" value="1"/>
</dbReference>
<name>N0E3T8_9MICO</name>
<dbReference type="Pfam" id="PF06580">
    <property type="entry name" value="His_kinase"/>
    <property type="match status" value="1"/>
</dbReference>
<reference evidence="3 4" key="1">
    <citation type="journal article" date="2013" name="ISME J.">
        <title>A metabolic model for members of the genus Tetrasphaera involved in enhanced biological phosphorus removal.</title>
        <authorList>
            <person name="Kristiansen R."/>
            <person name="Nguyen H.T.T."/>
            <person name="Saunders A.M."/>
            <person name="Nielsen J.L."/>
            <person name="Wimmer R."/>
            <person name="Le V.Q."/>
            <person name="McIlroy S.J."/>
            <person name="Petrovski S."/>
            <person name="Seviour R.J."/>
            <person name="Calteau A."/>
            <person name="Nielsen K.L."/>
            <person name="Nielsen P.H."/>
        </authorList>
    </citation>
    <scope>NUCLEOTIDE SEQUENCE [LARGE SCALE GENOMIC DNA]</scope>
    <source>
        <strain evidence="3 4">Lp2</strain>
    </source>
</reference>
<keyword evidence="4" id="KW-1185">Reference proteome</keyword>
<feature type="transmembrane region" description="Helical" evidence="1">
    <location>
        <begin position="6"/>
        <end position="25"/>
    </location>
</feature>
<accession>N0E3T8</accession>
<dbReference type="GO" id="GO:0000155">
    <property type="term" value="F:phosphorelay sensor kinase activity"/>
    <property type="evidence" value="ECO:0007669"/>
    <property type="project" value="InterPro"/>
</dbReference>
<dbReference type="EMBL" id="CAIZ01000128">
    <property type="protein sequence ID" value="CCH70461.1"/>
    <property type="molecule type" value="Genomic_DNA"/>
</dbReference>
<keyword evidence="3" id="KW-0808">Transferase</keyword>
<dbReference type="HOGENOM" id="CLU_020473_3_0_11"/>
<dbReference type="RefSeq" id="WP_010850310.1">
    <property type="nucleotide sequence ID" value="NZ_HF570956.1"/>
</dbReference>
<feature type="domain" description="Histidine kinase/HSP90-like ATPase" evidence="2">
    <location>
        <begin position="282"/>
        <end position="391"/>
    </location>
</feature>
<dbReference type="SMART" id="SM00387">
    <property type="entry name" value="HATPase_c"/>
    <property type="match status" value="1"/>
</dbReference>
<dbReference type="PANTHER" id="PTHR34220">
    <property type="entry name" value="SENSOR HISTIDINE KINASE YPDA"/>
    <property type="match status" value="1"/>
</dbReference>
<comment type="caution">
    <text evidence="3">The sequence shown here is derived from an EMBL/GenBank/DDBJ whole genome shotgun (WGS) entry which is preliminary data.</text>
</comment>